<dbReference type="SUPFAM" id="SSF48403">
    <property type="entry name" value="Ankyrin repeat"/>
    <property type="match status" value="1"/>
</dbReference>
<dbReference type="Pfam" id="PF00023">
    <property type="entry name" value="Ank"/>
    <property type="match status" value="3"/>
</dbReference>
<proteinExistence type="predicted"/>
<dbReference type="OrthoDB" id="194358at2759"/>
<evidence type="ECO:0000256" key="1">
    <source>
        <dbReference type="ARBA" id="ARBA00022737"/>
    </source>
</evidence>
<sequence>MLIRSPLYIAVIKNNLEIFNLLLFHSNFDINKEINTKSSFRTQNVLDYIIKNDLIEYFKIIMLIKNIQFDKSFEQLLCYYYSESKTEIIKFVVKSHKIYLEQNDNSLLGLACQQNDIDMVKFLLENGEINQNLNQMEQRYLVHRHDLINIACQNNNINLCQLLFADKRIIMNDELFPQSLKYACENKNIELIHLLLSRPNISKKSLLSSIKITCKYEFLEIAQNILKNFQITQEDLISLLPIQEENLLLFDLIIKNVSRQNIIQKKEIFVKSLLSSIDHGYSQKFIDIQINTIFDVITDVETIYSILLRACSNNMVDLVEKILYRKRFLYVSKTVGKYESFPLYTACQRGYLDIVKLLLKFPNININQRTRSLF</sequence>
<accession>A0A1J4KEI2</accession>
<dbReference type="InterPro" id="IPR002110">
    <property type="entry name" value="Ankyrin_rpt"/>
</dbReference>
<dbReference type="Gene3D" id="1.25.40.20">
    <property type="entry name" value="Ankyrin repeat-containing domain"/>
    <property type="match status" value="2"/>
</dbReference>
<name>A0A1J4KEI2_9EUKA</name>
<keyword evidence="4" id="KW-1185">Reference proteome</keyword>
<dbReference type="PANTHER" id="PTHR24198:SF165">
    <property type="entry name" value="ANKYRIN REPEAT-CONTAINING PROTEIN-RELATED"/>
    <property type="match status" value="1"/>
</dbReference>
<evidence type="ECO:0000313" key="4">
    <source>
        <dbReference type="Proteomes" id="UP000179807"/>
    </source>
</evidence>
<dbReference type="SMART" id="SM00248">
    <property type="entry name" value="ANK"/>
    <property type="match status" value="6"/>
</dbReference>
<dbReference type="AlphaFoldDB" id="A0A1J4KEI2"/>
<reference evidence="3" key="1">
    <citation type="submission" date="2016-10" db="EMBL/GenBank/DDBJ databases">
        <authorList>
            <person name="Benchimol M."/>
            <person name="Almeida L.G."/>
            <person name="Vasconcelos A.T."/>
            <person name="Perreira-Neves A."/>
            <person name="Rosa I.A."/>
            <person name="Tasca T."/>
            <person name="Bogo M.R."/>
            <person name="de Souza W."/>
        </authorList>
    </citation>
    <scope>NUCLEOTIDE SEQUENCE [LARGE SCALE GENOMIC DNA]</scope>
    <source>
        <strain evidence="3">K</strain>
    </source>
</reference>
<evidence type="ECO:0000256" key="2">
    <source>
        <dbReference type="ARBA" id="ARBA00023043"/>
    </source>
</evidence>
<keyword evidence="1" id="KW-0677">Repeat</keyword>
<dbReference type="InterPro" id="IPR036770">
    <property type="entry name" value="Ankyrin_rpt-contain_sf"/>
</dbReference>
<dbReference type="PANTHER" id="PTHR24198">
    <property type="entry name" value="ANKYRIN REPEAT AND PROTEIN KINASE DOMAIN-CONTAINING PROTEIN"/>
    <property type="match status" value="1"/>
</dbReference>
<dbReference type="RefSeq" id="XP_068361134.1">
    <property type="nucleotide sequence ID" value="XM_068503316.1"/>
</dbReference>
<evidence type="ECO:0008006" key="5">
    <source>
        <dbReference type="Google" id="ProtNLM"/>
    </source>
</evidence>
<dbReference type="GeneID" id="94838020"/>
<organism evidence="3 4">
    <name type="scientific">Tritrichomonas foetus</name>
    <dbReference type="NCBI Taxonomy" id="1144522"/>
    <lineage>
        <taxon>Eukaryota</taxon>
        <taxon>Metamonada</taxon>
        <taxon>Parabasalia</taxon>
        <taxon>Tritrichomonadida</taxon>
        <taxon>Tritrichomonadidae</taxon>
        <taxon>Tritrichomonas</taxon>
    </lineage>
</organism>
<gene>
    <name evidence="3" type="ORF">TRFO_23707</name>
</gene>
<dbReference type="EMBL" id="MLAK01000681">
    <property type="protein sequence ID" value="OHT07998.1"/>
    <property type="molecule type" value="Genomic_DNA"/>
</dbReference>
<dbReference type="VEuPathDB" id="TrichDB:TRFO_23707"/>
<keyword evidence="2" id="KW-0040">ANK repeat</keyword>
<protein>
    <recommendedName>
        <fullName evidence="5">DUF3447 domain-containing protein</fullName>
    </recommendedName>
</protein>
<comment type="caution">
    <text evidence="3">The sequence shown here is derived from an EMBL/GenBank/DDBJ whole genome shotgun (WGS) entry which is preliminary data.</text>
</comment>
<evidence type="ECO:0000313" key="3">
    <source>
        <dbReference type="EMBL" id="OHT07998.1"/>
    </source>
</evidence>
<dbReference type="Proteomes" id="UP000179807">
    <property type="component" value="Unassembled WGS sequence"/>
</dbReference>